<accession>X1UWI2</accession>
<evidence type="ECO:0008006" key="2">
    <source>
        <dbReference type="Google" id="ProtNLM"/>
    </source>
</evidence>
<protein>
    <recommendedName>
        <fullName evidence="2">HNH nuclease domain-containing protein</fullName>
    </recommendedName>
</protein>
<dbReference type="InterPro" id="IPR044925">
    <property type="entry name" value="His-Me_finger_sf"/>
</dbReference>
<proteinExistence type="predicted"/>
<comment type="caution">
    <text evidence="1">The sequence shown here is derived from an EMBL/GenBank/DDBJ whole genome shotgun (WGS) entry which is preliminary data.</text>
</comment>
<reference evidence="1" key="1">
    <citation type="journal article" date="2014" name="Front. Microbiol.">
        <title>High frequency of phylogenetically diverse reductive dehalogenase-homologous genes in deep subseafloor sedimentary metagenomes.</title>
        <authorList>
            <person name="Kawai M."/>
            <person name="Futagami T."/>
            <person name="Toyoda A."/>
            <person name="Takaki Y."/>
            <person name="Nishi S."/>
            <person name="Hori S."/>
            <person name="Arai W."/>
            <person name="Tsubouchi T."/>
            <person name="Morono Y."/>
            <person name="Uchiyama I."/>
            <person name="Ito T."/>
            <person name="Fujiyama A."/>
            <person name="Inagaki F."/>
            <person name="Takami H."/>
        </authorList>
    </citation>
    <scope>NUCLEOTIDE SEQUENCE</scope>
    <source>
        <strain evidence="1">Expedition CK06-06</strain>
    </source>
</reference>
<organism evidence="1">
    <name type="scientific">marine sediment metagenome</name>
    <dbReference type="NCBI Taxonomy" id="412755"/>
    <lineage>
        <taxon>unclassified sequences</taxon>
        <taxon>metagenomes</taxon>
        <taxon>ecological metagenomes</taxon>
    </lineage>
</organism>
<evidence type="ECO:0000313" key="1">
    <source>
        <dbReference type="EMBL" id="GAJ21824.1"/>
    </source>
</evidence>
<dbReference type="EMBL" id="BARW01038303">
    <property type="protein sequence ID" value="GAJ21824.1"/>
    <property type="molecule type" value="Genomic_DNA"/>
</dbReference>
<dbReference type="AlphaFoldDB" id="X1UWI2"/>
<name>X1UWI2_9ZZZZ</name>
<gene>
    <name evidence="1" type="ORF">S12H4_58831</name>
</gene>
<dbReference type="SUPFAM" id="SSF54060">
    <property type="entry name" value="His-Me finger endonucleases"/>
    <property type="match status" value="1"/>
</dbReference>
<feature type="non-terminal residue" evidence="1">
    <location>
        <position position="1"/>
    </location>
</feature>
<dbReference type="Gene3D" id="3.90.75.20">
    <property type="match status" value="1"/>
</dbReference>
<sequence length="87" mass="10161">AVKSSYKWYAVRDKPWGDKVYSVKMHRVVAHTPKGMLPHHKNRNSLDNREANLENMTDPDHRRLHATDRLQVKIEPTPAIQRLKPSP</sequence>